<dbReference type="InterPro" id="IPR000276">
    <property type="entry name" value="GPCR_Rhodpsn"/>
</dbReference>
<dbReference type="InterPro" id="IPR052954">
    <property type="entry name" value="GPCR-Ligand_Int"/>
</dbReference>
<feature type="transmembrane region" description="Helical" evidence="5">
    <location>
        <begin position="98"/>
        <end position="126"/>
    </location>
</feature>
<feature type="transmembrane region" description="Helical" evidence="5">
    <location>
        <begin position="249"/>
        <end position="271"/>
    </location>
</feature>
<dbReference type="OrthoDB" id="10011262at2759"/>
<dbReference type="CDD" id="cd14978">
    <property type="entry name" value="7tmA_FMRFamide_R-like"/>
    <property type="match status" value="1"/>
</dbReference>
<sequence length="345" mass="40727">MNNSNISLDLCVHDKDFLFEFKRIVEGWILSFICILGIIGNILTCVILFNFRMRKSSTNLYLLALSFINIIVLISFILCHGLRSILYNYCTYSFYELFYIRIFLYIYPIHITSMLTSIYLTAAVAIDRFFIICLPFQISRYRTQQYSIYVIISVCLFSILYCLPFWFEFTHEEEKIESSKSNVTYLTLVLSNFGKKPLFRLLMRKYFYIIFVFLLPLIILIFCKTCIIRRLMAIHKTRRLLGAQHRSNNAITLLLLSIVAIFLFTQFPYFLFNILYALNGPQYMETSNARLYLSVNNVLCVINASSVFLLYSFFGQKFRHILRAVFHYKRTTSDSGHSKRLHTKD</sequence>
<keyword evidence="2 5" id="KW-0812">Transmembrane</keyword>
<keyword evidence="4 5" id="KW-0472">Membrane</keyword>
<evidence type="ECO:0000256" key="5">
    <source>
        <dbReference type="SAM" id="Phobius"/>
    </source>
</evidence>
<evidence type="ECO:0000313" key="8">
    <source>
        <dbReference type="EMBL" id="CAF4173040.1"/>
    </source>
</evidence>
<dbReference type="GO" id="GO:0016020">
    <property type="term" value="C:membrane"/>
    <property type="evidence" value="ECO:0007669"/>
    <property type="project" value="UniProtKB-SubCell"/>
</dbReference>
<dbReference type="PANTHER" id="PTHR46641">
    <property type="entry name" value="FMRFAMIDE RECEPTOR-RELATED"/>
    <property type="match status" value="1"/>
</dbReference>
<dbReference type="Pfam" id="PF00001">
    <property type="entry name" value="7tm_1"/>
    <property type="match status" value="1"/>
</dbReference>
<evidence type="ECO:0000256" key="3">
    <source>
        <dbReference type="ARBA" id="ARBA00022989"/>
    </source>
</evidence>
<dbReference type="EMBL" id="CAJOBC010049534">
    <property type="protein sequence ID" value="CAF4173040.1"/>
    <property type="molecule type" value="Genomic_DNA"/>
</dbReference>
<comment type="subcellular location">
    <subcellularLocation>
        <location evidence="1">Membrane</location>
    </subcellularLocation>
</comment>
<keyword evidence="3 5" id="KW-1133">Transmembrane helix</keyword>
<proteinExistence type="predicted"/>
<dbReference type="AlphaFoldDB" id="A0A815FF41"/>
<dbReference type="PRINTS" id="PR00237">
    <property type="entry name" value="GPCRRHODOPSN"/>
</dbReference>
<dbReference type="InterPro" id="IPR017452">
    <property type="entry name" value="GPCR_Rhodpsn_7TM"/>
</dbReference>
<dbReference type="PANTHER" id="PTHR46641:SF2">
    <property type="entry name" value="FMRFAMIDE RECEPTOR"/>
    <property type="match status" value="1"/>
</dbReference>
<feature type="transmembrane region" description="Helical" evidence="5">
    <location>
        <begin position="146"/>
        <end position="167"/>
    </location>
</feature>
<dbReference type="Gene3D" id="1.20.1070.10">
    <property type="entry name" value="Rhodopsin 7-helix transmembrane proteins"/>
    <property type="match status" value="1"/>
</dbReference>
<reference evidence="7" key="1">
    <citation type="submission" date="2021-02" db="EMBL/GenBank/DDBJ databases">
        <authorList>
            <person name="Nowell W R."/>
        </authorList>
    </citation>
    <scope>NUCLEOTIDE SEQUENCE</scope>
</reference>
<evidence type="ECO:0000259" key="6">
    <source>
        <dbReference type="PROSITE" id="PS50262"/>
    </source>
</evidence>
<evidence type="ECO:0000256" key="2">
    <source>
        <dbReference type="ARBA" id="ARBA00022692"/>
    </source>
</evidence>
<name>A0A815FF41_9BILA</name>
<comment type="caution">
    <text evidence="7">The sequence shown here is derived from an EMBL/GenBank/DDBJ whole genome shotgun (WGS) entry which is preliminary data.</text>
</comment>
<feature type="transmembrane region" description="Helical" evidence="5">
    <location>
        <begin position="206"/>
        <end position="228"/>
    </location>
</feature>
<dbReference type="Proteomes" id="UP000681722">
    <property type="component" value="Unassembled WGS sequence"/>
</dbReference>
<dbReference type="SUPFAM" id="SSF81321">
    <property type="entry name" value="Family A G protein-coupled receptor-like"/>
    <property type="match status" value="1"/>
</dbReference>
<keyword evidence="9" id="KW-1185">Reference proteome</keyword>
<feature type="transmembrane region" description="Helical" evidence="5">
    <location>
        <begin position="28"/>
        <end position="49"/>
    </location>
</feature>
<evidence type="ECO:0000256" key="1">
    <source>
        <dbReference type="ARBA" id="ARBA00004370"/>
    </source>
</evidence>
<evidence type="ECO:0000256" key="4">
    <source>
        <dbReference type="ARBA" id="ARBA00023136"/>
    </source>
</evidence>
<feature type="transmembrane region" description="Helical" evidence="5">
    <location>
        <begin position="291"/>
        <end position="314"/>
    </location>
</feature>
<organism evidence="7 9">
    <name type="scientific">Didymodactylos carnosus</name>
    <dbReference type="NCBI Taxonomy" id="1234261"/>
    <lineage>
        <taxon>Eukaryota</taxon>
        <taxon>Metazoa</taxon>
        <taxon>Spiralia</taxon>
        <taxon>Gnathifera</taxon>
        <taxon>Rotifera</taxon>
        <taxon>Eurotatoria</taxon>
        <taxon>Bdelloidea</taxon>
        <taxon>Philodinida</taxon>
        <taxon>Philodinidae</taxon>
        <taxon>Didymodactylos</taxon>
    </lineage>
</organism>
<feature type="domain" description="G-protein coupled receptors family 1 profile" evidence="6">
    <location>
        <begin position="40"/>
        <end position="311"/>
    </location>
</feature>
<dbReference type="Proteomes" id="UP000663829">
    <property type="component" value="Unassembled WGS sequence"/>
</dbReference>
<protein>
    <recommendedName>
        <fullName evidence="6">G-protein coupled receptors family 1 profile domain-containing protein</fullName>
    </recommendedName>
</protein>
<evidence type="ECO:0000313" key="9">
    <source>
        <dbReference type="Proteomes" id="UP000663829"/>
    </source>
</evidence>
<gene>
    <name evidence="7" type="ORF">GPM918_LOCUS29633</name>
    <name evidence="8" type="ORF">SRO942_LOCUS30220</name>
</gene>
<feature type="transmembrane region" description="Helical" evidence="5">
    <location>
        <begin position="61"/>
        <end position="86"/>
    </location>
</feature>
<evidence type="ECO:0000313" key="7">
    <source>
        <dbReference type="EMBL" id="CAF1324457.1"/>
    </source>
</evidence>
<dbReference type="PROSITE" id="PS50262">
    <property type="entry name" value="G_PROTEIN_RECEP_F1_2"/>
    <property type="match status" value="1"/>
</dbReference>
<dbReference type="EMBL" id="CAJNOQ010013574">
    <property type="protein sequence ID" value="CAF1324457.1"/>
    <property type="molecule type" value="Genomic_DNA"/>
</dbReference>
<dbReference type="GO" id="GO:0004930">
    <property type="term" value="F:G protein-coupled receptor activity"/>
    <property type="evidence" value="ECO:0007669"/>
    <property type="project" value="InterPro"/>
</dbReference>
<accession>A0A815FF41</accession>